<keyword evidence="2" id="KW-1185">Reference proteome</keyword>
<protein>
    <submittedName>
        <fullName evidence="1">Uncharacterized protein</fullName>
    </submittedName>
</protein>
<dbReference type="EMBL" id="CAVMJV010000009">
    <property type="protein sequence ID" value="CAK5038844.1"/>
    <property type="molecule type" value="Genomic_DNA"/>
</dbReference>
<comment type="caution">
    <text evidence="1">The sequence shown here is derived from an EMBL/GenBank/DDBJ whole genome shotgun (WGS) entry which is preliminary data.</text>
</comment>
<evidence type="ECO:0000313" key="1">
    <source>
        <dbReference type="EMBL" id="CAK5038844.1"/>
    </source>
</evidence>
<proteinExistence type="predicted"/>
<reference evidence="1" key="1">
    <citation type="submission" date="2023-11" db="EMBL/GenBank/DDBJ databases">
        <authorList>
            <person name="Poullet M."/>
        </authorList>
    </citation>
    <scope>NUCLEOTIDE SEQUENCE</scope>
    <source>
        <strain evidence="1">E1834</strain>
    </source>
</reference>
<accession>A0ACB0YAR3</accession>
<dbReference type="Proteomes" id="UP001497535">
    <property type="component" value="Unassembled WGS sequence"/>
</dbReference>
<organism evidence="1 2">
    <name type="scientific">Meloidogyne enterolobii</name>
    <name type="common">Root-knot nematode worm</name>
    <name type="synonym">Meloidogyne mayaguensis</name>
    <dbReference type="NCBI Taxonomy" id="390850"/>
    <lineage>
        <taxon>Eukaryota</taxon>
        <taxon>Metazoa</taxon>
        <taxon>Ecdysozoa</taxon>
        <taxon>Nematoda</taxon>
        <taxon>Chromadorea</taxon>
        <taxon>Rhabditida</taxon>
        <taxon>Tylenchina</taxon>
        <taxon>Tylenchomorpha</taxon>
        <taxon>Tylenchoidea</taxon>
        <taxon>Meloidogynidae</taxon>
        <taxon>Meloidogyninae</taxon>
        <taxon>Meloidogyne</taxon>
    </lineage>
</organism>
<gene>
    <name evidence="1" type="ORF">MENTE1834_LOCUS9748</name>
</gene>
<sequence>MCPDIPLPPQPVLTRWSSWLEAAIFYSENFRAIKSVIDTFDQDDAVSIRKAQEAFSSKSVANHLAYIKSNFQAIPLTIKKMEGQGLPVTTIVYLLDELKKKLSGALGEVGEAVLRKFEAVMAKNPGIEKFRNVAKILEGLEANIDIPPDKIASLKFAPLQSCDVERTFSVYKSILDEKRTSLTAENLEKYLICNCEHRK</sequence>
<name>A0ACB0YAR3_MELEN</name>
<evidence type="ECO:0000313" key="2">
    <source>
        <dbReference type="Proteomes" id="UP001497535"/>
    </source>
</evidence>